<dbReference type="PROSITE" id="PS50893">
    <property type="entry name" value="ABC_TRANSPORTER_2"/>
    <property type="match status" value="1"/>
</dbReference>
<dbReference type="CDD" id="cd03257">
    <property type="entry name" value="ABC_NikE_OppD_transporters"/>
    <property type="match status" value="1"/>
</dbReference>
<keyword evidence="4" id="KW-0547">Nucleotide-binding</keyword>
<dbReference type="InterPro" id="IPR013563">
    <property type="entry name" value="Oligopep_ABC_C"/>
</dbReference>
<sequence length="330" mass="35647">MTAPLVSATGLTKVFEVGGSGFFGLRKPGLLRAVDEVSLSINAGETLGLVGESGCGKSTLGRLLLRLIEPTAGRIAFDGSDITGLGRSAMRAVRRSMQIVFQDPYGALNPRMSVEDIISEPLLIHGARPGAETRRKVTEMLGKVGLPARALDRFPHEFSGGQRQRIGIARALVLHPRLIVCDEAVSALDVSVQAQIVNLLQDLQREMGLTYLFIAHDLSVVRHISDRVAVMYLGKVVEVADKRTIYSAPLHPYTRALIAAVPAQHPAQRSRGRRERIAGDIPSALNPPSGCRFHTRCPHVMPVCRERAPALTDPAPGHQVACHLIEAPQA</sequence>
<dbReference type="Proteomes" id="UP000680815">
    <property type="component" value="Unassembled WGS sequence"/>
</dbReference>
<evidence type="ECO:0000256" key="2">
    <source>
        <dbReference type="ARBA" id="ARBA00005417"/>
    </source>
</evidence>
<keyword evidence="8" id="KW-1185">Reference proteome</keyword>
<dbReference type="SUPFAM" id="SSF52540">
    <property type="entry name" value="P-loop containing nucleoside triphosphate hydrolases"/>
    <property type="match status" value="1"/>
</dbReference>
<dbReference type="SMART" id="SM00382">
    <property type="entry name" value="AAA"/>
    <property type="match status" value="1"/>
</dbReference>
<keyword evidence="5 7" id="KW-0067">ATP-binding</keyword>
<evidence type="ECO:0000256" key="5">
    <source>
        <dbReference type="ARBA" id="ARBA00022840"/>
    </source>
</evidence>
<dbReference type="Pfam" id="PF00005">
    <property type="entry name" value="ABC_tran"/>
    <property type="match status" value="1"/>
</dbReference>
<gene>
    <name evidence="7" type="ORF">J5Y09_03990</name>
</gene>
<organism evidence="7 8">
    <name type="scientific">Roseomonas nitratireducens</name>
    <dbReference type="NCBI Taxonomy" id="2820810"/>
    <lineage>
        <taxon>Bacteria</taxon>
        <taxon>Pseudomonadati</taxon>
        <taxon>Pseudomonadota</taxon>
        <taxon>Alphaproteobacteria</taxon>
        <taxon>Acetobacterales</taxon>
        <taxon>Roseomonadaceae</taxon>
        <taxon>Roseomonas</taxon>
    </lineage>
</organism>
<dbReference type="InterPro" id="IPR017871">
    <property type="entry name" value="ABC_transporter-like_CS"/>
</dbReference>
<dbReference type="Gene3D" id="3.40.50.300">
    <property type="entry name" value="P-loop containing nucleotide triphosphate hydrolases"/>
    <property type="match status" value="1"/>
</dbReference>
<dbReference type="InterPro" id="IPR050319">
    <property type="entry name" value="ABC_transp_ATP-bind"/>
</dbReference>
<evidence type="ECO:0000256" key="3">
    <source>
        <dbReference type="ARBA" id="ARBA00022448"/>
    </source>
</evidence>
<dbReference type="InterPro" id="IPR027417">
    <property type="entry name" value="P-loop_NTPase"/>
</dbReference>
<dbReference type="PROSITE" id="PS00211">
    <property type="entry name" value="ABC_TRANSPORTER_1"/>
    <property type="match status" value="1"/>
</dbReference>
<dbReference type="PANTHER" id="PTHR43776:SF7">
    <property type="entry name" value="D,D-DIPEPTIDE TRANSPORT ATP-BINDING PROTEIN DDPF-RELATED"/>
    <property type="match status" value="1"/>
</dbReference>
<comment type="subcellular location">
    <subcellularLocation>
        <location evidence="1">Cell inner membrane</location>
        <topology evidence="1">Peripheral membrane protein</topology>
    </subcellularLocation>
</comment>
<name>A0ABS4AQF0_9PROT</name>
<accession>A0ABS4AQF0</accession>
<dbReference type="NCBIfam" id="NF008453">
    <property type="entry name" value="PRK11308.1"/>
    <property type="match status" value="1"/>
</dbReference>
<evidence type="ECO:0000313" key="7">
    <source>
        <dbReference type="EMBL" id="MBP0463061.1"/>
    </source>
</evidence>
<dbReference type="InterPro" id="IPR003439">
    <property type="entry name" value="ABC_transporter-like_ATP-bd"/>
</dbReference>
<comment type="similarity">
    <text evidence="2">Belongs to the ABC transporter superfamily.</text>
</comment>
<protein>
    <submittedName>
        <fullName evidence="7">Dipeptide ABC transporter ATP-binding protein</fullName>
    </submittedName>
</protein>
<dbReference type="RefSeq" id="WP_209350438.1">
    <property type="nucleotide sequence ID" value="NZ_JAGIYZ010000002.1"/>
</dbReference>
<evidence type="ECO:0000259" key="6">
    <source>
        <dbReference type="PROSITE" id="PS50893"/>
    </source>
</evidence>
<dbReference type="Pfam" id="PF08352">
    <property type="entry name" value="oligo_HPY"/>
    <property type="match status" value="1"/>
</dbReference>
<reference evidence="7 8" key="1">
    <citation type="submission" date="2021-03" db="EMBL/GenBank/DDBJ databases">
        <authorList>
            <person name="So Y."/>
        </authorList>
    </citation>
    <scope>NUCLEOTIDE SEQUENCE [LARGE SCALE GENOMIC DNA]</scope>
    <source>
        <strain evidence="7 8">PWR1</strain>
    </source>
</reference>
<dbReference type="EMBL" id="JAGIYZ010000002">
    <property type="protein sequence ID" value="MBP0463061.1"/>
    <property type="molecule type" value="Genomic_DNA"/>
</dbReference>
<dbReference type="GO" id="GO:0005524">
    <property type="term" value="F:ATP binding"/>
    <property type="evidence" value="ECO:0007669"/>
    <property type="project" value="UniProtKB-KW"/>
</dbReference>
<feature type="domain" description="ABC transporter" evidence="6">
    <location>
        <begin position="6"/>
        <end position="258"/>
    </location>
</feature>
<evidence type="ECO:0000256" key="4">
    <source>
        <dbReference type="ARBA" id="ARBA00022741"/>
    </source>
</evidence>
<proteinExistence type="inferred from homology"/>
<dbReference type="InterPro" id="IPR003593">
    <property type="entry name" value="AAA+_ATPase"/>
</dbReference>
<dbReference type="NCBIfam" id="TIGR01727">
    <property type="entry name" value="oligo_HPY"/>
    <property type="match status" value="1"/>
</dbReference>
<evidence type="ECO:0000313" key="8">
    <source>
        <dbReference type="Proteomes" id="UP000680815"/>
    </source>
</evidence>
<dbReference type="PANTHER" id="PTHR43776">
    <property type="entry name" value="TRANSPORT ATP-BINDING PROTEIN"/>
    <property type="match status" value="1"/>
</dbReference>
<keyword evidence="3" id="KW-0813">Transport</keyword>
<evidence type="ECO:0000256" key="1">
    <source>
        <dbReference type="ARBA" id="ARBA00004417"/>
    </source>
</evidence>
<comment type="caution">
    <text evidence="7">The sequence shown here is derived from an EMBL/GenBank/DDBJ whole genome shotgun (WGS) entry which is preliminary data.</text>
</comment>